<dbReference type="AlphaFoldDB" id="A0A383A7G2"/>
<dbReference type="PANTHER" id="PTHR42941:SF1">
    <property type="entry name" value="SLL1037 PROTEIN"/>
    <property type="match status" value="1"/>
</dbReference>
<dbReference type="PANTHER" id="PTHR42941">
    <property type="entry name" value="SLL1037 PROTEIN"/>
    <property type="match status" value="1"/>
</dbReference>
<accession>A0A383A7G2</accession>
<dbReference type="Pfam" id="PF16868">
    <property type="entry name" value="NMT1_3"/>
    <property type="match status" value="1"/>
</dbReference>
<organism evidence="1">
    <name type="scientific">marine metagenome</name>
    <dbReference type="NCBI Taxonomy" id="408172"/>
    <lineage>
        <taxon>unclassified sequences</taxon>
        <taxon>metagenomes</taxon>
        <taxon>ecological metagenomes</taxon>
    </lineage>
</organism>
<evidence type="ECO:0000313" key="1">
    <source>
        <dbReference type="EMBL" id="SVE03747.1"/>
    </source>
</evidence>
<dbReference type="NCBIfam" id="TIGR02122">
    <property type="entry name" value="TRAP_TAXI"/>
    <property type="match status" value="1"/>
</dbReference>
<sequence>MEGNMKKILVSLSSALVIFVTSLSFTTVTKSAEYFSIGTGGPTGVYFQVGNAICKMVAKIQSKEHGRKKGTDKAYRCSAPSTGGSTYNIGQIMEGELQFGVAQSDWQYHAYNGTKPDKVKPYNKLRAVFSAHPEPFQIIAGKGSGINSWSDLKGKKVNIGNPGSGQRGTFEVLMENHGVDKSFFGSTSELTSSEQSGALCDGKIDAYGYTVGIPNSGVAQAADGCGSYIVDLQTGPVKKMVDD</sequence>
<protein>
    <recommendedName>
        <fullName evidence="2">C4-dicarboxylate ABC transporter substrate-binding protein</fullName>
    </recommendedName>
</protein>
<feature type="non-terminal residue" evidence="1">
    <location>
        <position position="243"/>
    </location>
</feature>
<proteinExistence type="predicted"/>
<dbReference type="EMBL" id="UINC01189864">
    <property type="protein sequence ID" value="SVE03747.1"/>
    <property type="molecule type" value="Genomic_DNA"/>
</dbReference>
<reference evidence="1" key="1">
    <citation type="submission" date="2018-05" db="EMBL/GenBank/DDBJ databases">
        <authorList>
            <person name="Lanie J.A."/>
            <person name="Ng W.-L."/>
            <person name="Kazmierczak K.M."/>
            <person name="Andrzejewski T.M."/>
            <person name="Davidsen T.M."/>
            <person name="Wayne K.J."/>
            <person name="Tettelin H."/>
            <person name="Glass J.I."/>
            <person name="Rusch D."/>
            <person name="Podicherti R."/>
            <person name="Tsui H.-C.T."/>
            <person name="Winkler M.E."/>
        </authorList>
    </citation>
    <scope>NUCLEOTIDE SEQUENCE</scope>
</reference>
<name>A0A383A7G2_9ZZZZ</name>
<dbReference type="Gene3D" id="3.40.190.10">
    <property type="entry name" value="Periplasmic binding protein-like II"/>
    <property type="match status" value="2"/>
</dbReference>
<dbReference type="InterPro" id="IPR011852">
    <property type="entry name" value="TRAP_TAXI"/>
</dbReference>
<dbReference type="SUPFAM" id="SSF53850">
    <property type="entry name" value="Periplasmic binding protein-like II"/>
    <property type="match status" value="1"/>
</dbReference>
<evidence type="ECO:0008006" key="2">
    <source>
        <dbReference type="Google" id="ProtNLM"/>
    </source>
</evidence>
<gene>
    <name evidence="1" type="ORF">METZ01_LOCUS456601</name>
</gene>